<evidence type="ECO:0000259" key="4">
    <source>
        <dbReference type="Pfam" id="PF24588"/>
    </source>
</evidence>
<feature type="region of interest" description="Disordered" evidence="1">
    <location>
        <begin position="147"/>
        <end position="585"/>
    </location>
</feature>
<dbReference type="Pfam" id="PF24588">
    <property type="entry name" value="DUF7613"/>
    <property type="match status" value="1"/>
</dbReference>
<evidence type="ECO:0000259" key="2">
    <source>
        <dbReference type="Pfam" id="PF24586"/>
    </source>
</evidence>
<dbReference type="InterPro" id="IPR056031">
    <property type="entry name" value="DUF7612"/>
</dbReference>
<evidence type="ECO:0000259" key="5">
    <source>
        <dbReference type="Pfam" id="PF24589"/>
    </source>
</evidence>
<feature type="compositionally biased region" description="Basic residues" evidence="1">
    <location>
        <begin position="10"/>
        <end position="20"/>
    </location>
</feature>
<sequence length="1364" mass="150781">MVDTADGSKSAHKHRWRAKIFSKDDDAPPKDPKPKTQSSFKLDDDINAFLKPSTERAQAHKDAAAAFLQTTNTPRIDTSAAQRWPSASDIVNSGLGRSPGIGGLKTGGGRKKGLTVSFVRTQPDVIGEGGDECEDPSIEVYKRKKAHSLSDVDKMSSQTHQDDISLGARTSSGGESFNQDAAKRGVVTRTLTSGGELSPPLRQKLEIGSINTHAQPPEPPEPRLGSMGLGERPKPLSRVPTGFDPQQVETPVSLRRPSVDSVQSHESENTSPVATRKVPDLPPTKEEDEDFAPAPLKRSQTGFSTLGGDLEEEPPTLPSPLARFTSNEWDDSPTEAKSLLVEQYLKSEPKDRLIHDMRAEEGKALHEAAHNRQDSDSSNASLQASSVHSNAFQVGTPPSAVNTLAAGKTPPRLLSRDPSYQTVGSPKQQYNPLQSALEAEDPYRSRARRPSSPARSPMPPGTSPLDTDPRPPSAGSSAYSGVSASRKVAQFNAAPEPSSATTTGSAQSERQAFSAISQTSIAPTPPQYERAAPIPSPPTDRQPQHQLPPKPPPHSQSPVSVPPPQSNAAPAKPAGTLGRSDTKMQGNAAYKDFATRIEHMRGVFELTAQLNGQINSHSPMEWIRVAIWWFLKGRSGMEIQIRSRPKTAEPQPERLTQPHVDLAKAWWILNEVLHEHPGLGRYAGEPTDMQARSAREAGDNSNADVYEARDAIIASMKLLLGSMQRNQSMPPTQALLQGQLHQDLWEKYPRFAPDVGSVLAGTAGKSVLASGPQQLNAAVQIPISDTKADFTYFRMFVNVSVSTDDPNNDRQPLPAVVTVLRSREDFKVKIVICSQTELINLTVGANPDAGPTWRDVHWRSKGQGFSVQLRHGYILNVETAETDFRTLWNIVDHTNRVESTIRERADERLSSKIYLREAAYKDPANPSAFPPDRVRPCKLYVFEKFDLSSEGTGKRKLHRGYRVVLVTHPMVRTVSFASHEFGTRQDPLNFSYGTEPDQAPSMAFRIREEMPDNKSKFCNMHIVFNDPKERNHIFGLLTSMNIGTGEMIFAQVPLKSYSIESADVVEGFSQGWKEVLKRLQWVEAKTYNQDPEEAGLESAPTVMSESLRILCRHSAGVFSDRMNLDTGELLVRLPIDGSPELTLLRNPQQDMAVAVDFTRTEQDVPQALAEMLQTLMRTSTIRKLTFNSFNDLHAFQFAVTGFNVIFDGIASTFSISRRRMVVPIYKQWTASQIRIQIVEQDNIIQLLAFFENFSHADAMNFQLRVTDTYEKSDKGGKPSLRMVDCKFALPVEERKGEGKMGKEEGRLTGWAGTKRRFVCLDQIEYPGEHDDVLIGFDSVETRDRFAEALPSATTKQKFSIRRKI</sequence>
<protein>
    <submittedName>
        <fullName evidence="6">Uncharacterized protein</fullName>
    </submittedName>
</protein>
<gene>
    <name evidence="6" type="ORF">DM02DRAFT_610880</name>
</gene>
<feature type="compositionally biased region" description="Basic and acidic residues" evidence="1">
    <location>
        <begin position="21"/>
        <end position="34"/>
    </location>
</feature>
<feature type="domain" description="DUF7613" evidence="4">
    <location>
        <begin position="1045"/>
        <end position="1200"/>
    </location>
</feature>
<feature type="domain" description="DUF7614" evidence="5">
    <location>
        <begin position="1206"/>
        <end position="1350"/>
    </location>
</feature>
<dbReference type="STRING" id="97972.A0A2V1E484"/>
<dbReference type="OrthoDB" id="4356615at2759"/>
<feature type="region of interest" description="Disordered" evidence="1">
    <location>
        <begin position="74"/>
        <end position="111"/>
    </location>
</feature>
<feature type="compositionally biased region" description="Basic and acidic residues" evidence="1">
    <location>
        <begin position="345"/>
        <end position="375"/>
    </location>
</feature>
<feature type="compositionally biased region" description="Low complexity" evidence="1">
    <location>
        <begin position="473"/>
        <end position="485"/>
    </location>
</feature>
<evidence type="ECO:0000313" key="7">
    <source>
        <dbReference type="Proteomes" id="UP000244855"/>
    </source>
</evidence>
<feature type="region of interest" description="Disordered" evidence="1">
    <location>
        <begin position="1"/>
        <end position="44"/>
    </location>
</feature>
<name>A0A2V1E484_9PLEO</name>
<accession>A0A2V1E484</accession>
<dbReference type="Pfam" id="PF24589">
    <property type="entry name" value="DUF7614"/>
    <property type="match status" value="1"/>
</dbReference>
<organism evidence="6 7">
    <name type="scientific">Periconia macrospinosa</name>
    <dbReference type="NCBI Taxonomy" id="97972"/>
    <lineage>
        <taxon>Eukaryota</taxon>
        <taxon>Fungi</taxon>
        <taxon>Dikarya</taxon>
        <taxon>Ascomycota</taxon>
        <taxon>Pezizomycotina</taxon>
        <taxon>Dothideomycetes</taxon>
        <taxon>Pleosporomycetidae</taxon>
        <taxon>Pleosporales</taxon>
        <taxon>Massarineae</taxon>
        <taxon>Periconiaceae</taxon>
        <taxon>Periconia</taxon>
    </lineage>
</organism>
<dbReference type="Pfam" id="PF24587">
    <property type="entry name" value="DUF7612"/>
    <property type="match status" value="1"/>
</dbReference>
<feature type="compositionally biased region" description="Polar residues" evidence="1">
    <location>
        <begin position="418"/>
        <end position="434"/>
    </location>
</feature>
<dbReference type="EMBL" id="KZ805315">
    <property type="protein sequence ID" value="PVI05281.1"/>
    <property type="molecule type" value="Genomic_DNA"/>
</dbReference>
<keyword evidence="7" id="KW-1185">Reference proteome</keyword>
<feature type="compositionally biased region" description="Pro residues" evidence="1">
    <location>
        <begin position="534"/>
        <end position="565"/>
    </location>
</feature>
<dbReference type="Pfam" id="PF24586">
    <property type="entry name" value="DUF7611"/>
    <property type="match status" value="1"/>
</dbReference>
<dbReference type="Proteomes" id="UP000244855">
    <property type="component" value="Unassembled WGS sequence"/>
</dbReference>
<reference evidence="6 7" key="1">
    <citation type="journal article" date="2018" name="Sci. Rep.">
        <title>Comparative genomics provides insights into the lifestyle and reveals functional heterogeneity of dark septate endophytic fungi.</title>
        <authorList>
            <person name="Knapp D.G."/>
            <person name="Nemeth J.B."/>
            <person name="Barry K."/>
            <person name="Hainaut M."/>
            <person name="Henrissat B."/>
            <person name="Johnson J."/>
            <person name="Kuo A."/>
            <person name="Lim J.H.P."/>
            <person name="Lipzen A."/>
            <person name="Nolan M."/>
            <person name="Ohm R.A."/>
            <person name="Tamas L."/>
            <person name="Grigoriev I.V."/>
            <person name="Spatafora J.W."/>
            <person name="Nagy L.G."/>
            <person name="Kovacs G.M."/>
        </authorList>
    </citation>
    <scope>NUCLEOTIDE SEQUENCE [LARGE SCALE GENOMIC DNA]</scope>
    <source>
        <strain evidence="6 7">DSE2036</strain>
    </source>
</reference>
<feature type="compositionally biased region" description="Gly residues" evidence="1">
    <location>
        <begin position="97"/>
        <end position="107"/>
    </location>
</feature>
<feature type="compositionally biased region" description="Polar residues" evidence="1">
    <location>
        <begin position="168"/>
        <end position="179"/>
    </location>
</feature>
<feature type="compositionally biased region" description="Polar residues" evidence="1">
    <location>
        <begin position="498"/>
        <end position="522"/>
    </location>
</feature>
<feature type="domain" description="DUF7612" evidence="3">
    <location>
        <begin position="904"/>
        <end position="1040"/>
    </location>
</feature>
<dbReference type="InterPro" id="IPR056030">
    <property type="entry name" value="DUF7611"/>
</dbReference>
<evidence type="ECO:0000256" key="1">
    <source>
        <dbReference type="SAM" id="MobiDB-lite"/>
    </source>
</evidence>
<proteinExistence type="predicted"/>
<dbReference type="InterPro" id="IPR056033">
    <property type="entry name" value="DUF7614"/>
</dbReference>
<feature type="compositionally biased region" description="Low complexity" evidence="1">
    <location>
        <begin position="376"/>
        <end position="386"/>
    </location>
</feature>
<dbReference type="InterPro" id="IPR056032">
    <property type="entry name" value="DUF7613"/>
</dbReference>
<evidence type="ECO:0000259" key="3">
    <source>
        <dbReference type="Pfam" id="PF24587"/>
    </source>
</evidence>
<evidence type="ECO:0000313" key="6">
    <source>
        <dbReference type="EMBL" id="PVI05281.1"/>
    </source>
</evidence>
<feature type="domain" description="DUF7611" evidence="2">
    <location>
        <begin position="748"/>
        <end position="900"/>
    </location>
</feature>